<evidence type="ECO:0000313" key="2">
    <source>
        <dbReference type="EMBL" id="KAJ7315844.1"/>
    </source>
</evidence>
<dbReference type="Proteomes" id="UP001142489">
    <property type="component" value="Unassembled WGS sequence"/>
</dbReference>
<evidence type="ECO:0000313" key="3">
    <source>
        <dbReference type="Proteomes" id="UP001142489"/>
    </source>
</evidence>
<comment type="caution">
    <text evidence="2">The sequence shown here is derived from an EMBL/GenBank/DDBJ whole genome shotgun (WGS) entry which is preliminary data.</text>
</comment>
<sequence>MHVDVLYSRTSSLVAEIIVLTKVTDKRKENKGKRERLREKETIMYAILIDQEVKATSQAIETIPGKKKVTGVGPKFKNAEHIVVKMGHKMSLDSERTSLIMRGYFWDFPWTSADVPISQVSPSTATVGSCPRDTDVSGPPVACSPQEEPGESLSGEKF</sequence>
<dbReference type="AlphaFoldDB" id="A0A9Q0XH37"/>
<feature type="region of interest" description="Disordered" evidence="1">
    <location>
        <begin position="122"/>
        <end position="158"/>
    </location>
</feature>
<accession>A0A9Q0XH37</accession>
<gene>
    <name evidence="2" type="ORF">JRQ81_002006</name>
</gene>
<evidence type="ECO:0000256" key="1">
    <source>
        <dbReference type="SAM" id="MobiDB-lite"/>
    </source>
</evidence>
<organism evidence="2 3">
    <name type="scientific">Phrynocephalus forsythii</name>
    <dbReference type="NCBI Taxonomy" id="171643"/>
    <lineage>
        <taxon>Eukaryota</taxon>
        <taxon>Metazoa</taxon>
        <taxon>Chordata</taxon>
        <taxon>Craniata</taxon>
        <taxon>Vertebrata</taxon>
        <taxon>Euteleostomi</taxon>
        <taxon>Lepidosauria</taxon>
        <taxon>Squamata</taxon>
        <taxon>Bifurcata</taxon>
        <taxon>Unidentata</taxon>
        <taxon>Episquamata</taxon>
        <taxon>Toxicofera</taxon>
        <taxon>Iguania</taxon>
        <taxon>Acrodonta</taxon>
        <taxon>Agamidae</taxon>
        <taxon>Agaminae</taxon>
        <taxon>Phrynocephalus</taxon>
    </lineage>
</organism>
<protein>
    <submittedName>
        <fullName evidence="2">Uncharacterized protein</fullName>
    </submittedName>
</protein>
<proteinExistence type="predicted"/>
<dbReference type="EMBL" id="JAPFRF010000011">
    <property type="protein sequence ID" value="KAJ7315844.1"/>
    <property type="molecule type" value="Genomic_DNA"/>
</dbReference>
<keyword evidence="3" id="KW-1185">Reference proteome</keyword>
<name>A0A9Q0XH37_9SAUR</name>
<reference evidence="2" key="1">
    <citation type="journal article" date="2023" name="DNA Res.">
        <title>Chromosome-level genome assembly of Phrynocephalus forsythii using third-generation DNA sequencing and Hi-C analysis.</title>
        <authorList>
            <person name="Qi Y."/>
            <person name="Zhao W."/>
            <person name="Zhao Y."/>
            <person name="Niu C."/>
            <person name="Cao S."/>
            <person name="Zhang Y."/>
        </authorList>
    </citation>
    <scope>NUCLEOTIDE SEQUENCE</scope>
    <source>
        <tissue evidence="2">Muscle</tissue>
    </source>
</reference>